<organism evidence="2 3">
    <name type="scientific">Bugula neritina</name>
    <name type="common">Brown bryozoan</name>
    <name type="synonym">Sertularia neritina</name>
    <dbReference type="NCBI Taxonomy" id="10212"/>
    <lineage>
        <taxon>Eukaryota</taxon>
        <taxon>Metazoa</taxon>
        <taxon>Spiralia</taxon>
        <taxon>Lophotrochozoa</taxon>
        <taxon>Bryozoa</taxon>
        <taxon>Gymnolaemata</taxon>
        <taxon>Cheilostomatida</taxon>
        <taxon>Flustrina</taxon>
        <taxon>Buguloidea</taxon>
        <taxon>Bugulidae</taxon>
        <taxon>Bugula</taxon>
    </lineage>
</organism>
<proteinExistence type="predicted"/>
<accession>A0A7J7IUV4</accession>
<reference evidence="2" key="1">
    <citation type="submission" date="2020-06" db="EMBL/GenBank/DDBJ databases">
        <title>Draft genome of Bugula neritina, a colonial animal packing powerful symbionts and potential medicines.</title>
        <authorList>
            <person name="Rayko M."/>
        </authorList>
    </citation>
    <scope>NUCLEOTIDE SEQUENCE [LARGE SCALE GENOMIC DNA]</scope>
    <source>
        <strain evidence="2">Kwan_BN1</strain>
    </source>
</reference>
<dbReference type="AlphaFoldDB" id="A0A7J7IUV4"/>
<evidence type="ECO:0000256" key="1">
    <source>
        <dbReference type="SAM" id="MobiDB-lite"/>
    </source>
</evidence>
<comment type="caution">
    <text evidence="2">The sequence shown here is derived from an EMBL/GenBank/DDBJ whole genome shotgun (WGS) entry which is preliminary data.</text>
</comment>
<protein>
    <submittedName>
        <fullName evidence="2">Uncharacterized protein</fullName>
    </submittedName>
</protein>
<feature type="region of interest" description="Disordered" evidence="1">
    <location>
        <begin position="1"/>
        <end position="30"/>
    </location>
</feature>
<gene>
    <name evidence="2" type="ORF">EB796_024687</name>
</gene>
<name>A0A7J7IUV4_BUGNE</name>
<dbReference type="Proteomes" id="UP000593567">
    <property type="component" value="Unassembled WGS sequence"/>
</dbReference>
<dbReference type="OrthoDB" id="6086925at2759"/>
<dbReference type="InterPro" id="IPR051077">
    <property type="entry name" value="Ca-dependent_lectin"/>
</dbReference>
<dbReference type="GO" id="GO:0005615">
    <property type="term" value="C:extracellular space"/>
    <property type="evidence" value="ECO:0007669"/>
    <property type="project" value="TreeGrafter"/>
</dbReference>
<dbReference type="PANTHER" id="PTHR24024:SF18">
    <property type="entry name" value="SHORT-CHAIN COLLAGEN C4-LIKE"/>
    <property type="match status" value="1"/>
</dbReference>
<evidence type="ECO:0000313" key="3">
    <source>
        <dbReference type="Proteomes" id="UP000593567"/>
    </source>
</evidence>
<dbReference type="EMBL" id="VXIV02003443">
    <property type="protein sequence ID" value="KAF6017008.1"/>
    <property type="molecule type" value="Genomic_DNA"/>
</dbReference>
<sequence length="199" mass="21284">MKGSQGVKGEKGNIGNTGATGLRGATGARGVPGTNFEGGFAGGSHFTQSGGGVNYQCMPTDPQYNRAYTGSFAGSWIYGTEYETGSYGIFPNSAHDQNVPCAKCYTENRPALMMIPAKRSCPTGWTKEYEGYLMAERNNHNRAATYECVDQYPEYITGMSGNTNGALFYFIGTSCTNGTTGHCPPYDAKKQLTCVVCSK</sequence>
<keyword evidence="3" id="KW-1185">Reference proteome</keyword>
<dbReference type="PANTHER" id="PTHR24024">
    <property type="entry name" value="PULMONARY SURFACTANT-ASSOCIATED PROTEIN A"/>
    <property type="match status" value="1"/>
</dbReference>
<evidence type="ECO:0000313" key="2">
    <source>
        <dbReference type="EMBL" id="KAF6017008.1"/>
    </source>
</evidence>
<feature type="compositionally biased region" description="Low complexity" evidence="1">
    <location>
        <begin position="16"/>
        <end position="29"/>
    </location>
</feature>